<feature type="compositionally biased region" description="Low complexity" evidence="1">
    <location>
        <begin position="188"/>
        <end position="203"/>
    </location>
</feature>
<organism evidence="3 4">
    <name type="scientific">Botrytis elliptica</name>
    <dbReference type="NCBI Taxonomy" id="278938"/>
    <lineage>
        <taxon>Eukaryota</taxon>
        <taxon>Fungi</taxon>
        <taxon>Dikarya</taxon>
        <taxon>Ascomycota</taxon>
        <taxon>Pezizomycotina</taxon>
        <taxon>Leotiomycetes</taxon>
        <taxon>Helotiales</taxon>
        <taxon>Sclerotiniaceae</taxon>
        <taxon>Botrytis</taxon>
    </lineage>
</organism>
<evidence type="ECO:0000313" key="4">
    <source>
        <dbReference type="Proteomes" id="UP000297229"/>
    </source>
</evidence>
<keyword evidence="4" id="KW-1185">Reference proteome</keyword>
<accession>A0A4Z1JHC1</accession>
<feature type="compositionally biased region" description="Low complexity" evidence="1">
    <location>
        <begin position="267"/>
        <end position="294"/>
    </location>
</feature>
<feature type="region of interest" description="Disordered" evidence="1">
    <location>
        <begin position="58"/>
        <end position="222"/>
    </location>
</feature>
<feature type="compositionally biased region" description="Polar residues" evidence="1">
    <location>
        <begin position="69"/>
        <end position="82"/>
    </location>
</feature>
<reference evidence="3 4" key="1">
    <citation type="submission" date="2017-12" db="EMBL/GenBank/DDBJ databases">
        <title>Comparative genomics of Botrytis spp.</title>
        <authorList>
            <person name="Valero-Jimenez C.A."/>
            <person name="Tapia P."/>
            <person name="Veloso J."/>
            <person name="Silva-Moreno E."/>
            <person name="Staats M."/>
            <person name="Valdes J.H."/>
            <person name="Van Kan J.A.L."/>
        </authorList>
    </citation>
    <scope>NUCLEOTIDE SEQUENCE [LARGE SCALE GENOMIC DNA]</scope>
    <source>
        <strain evidence="3 4">Be9601</strain>
    </source>
</reference>
<gene>
    <name evidence="3" type="ORF">BELL_0392g00020</name>
</gene>
<dbReference type="AlphaFoldDB" id="A0A4Z1JHC1"/>
<evidence type="ECO:0000259" key="2">
    <source>
        <dbReference type="SMART" id="SM00974"/>
    </source>
</evidence>
<dbReference type="Proteomes" id="UP000297229">
    <property type="component" value="Unassembled WGS sequence"/>
</dbReference>
<proteinExistence type="predicted"/>
<feature type="domain" description="Bacteriophage T5 Orf172 DNA-binding" evidence="2">
    <location>
        <begin position="397"/>
        <end position="508"/>
    </location>
</feature>
<feature type="region of interest" description="Disordered" evidence="1">
    <location>
        <begin position="359"/>
        <end position="393"/>
    </location>
</feature>
<dbReference type="SMART" id="SM00974">
    <property type="entry name" value="T5orf172"/>
    <property type="match status" value="1"/>
</dbReference>
<dbReference type="Pfam" id="PF10544">
    <property type="entry name" value="T5orf172"/>
    <property type="match status" value="1"/>
</dbReference>
<dbReference type="InterPro" id="IPR053006">
    <property type="entry name" value="Meiosis_regulatory"/>
</dbReference>
<feature type="region of interest" description="Disordered" evidence="1">
    <location>
        <begin position="235"/>
        <end position="320"/>
    </location>
</feature>
<dbReference type="EMBL" id="PQXM01000390">
    <property type="protein sequence ID" value="TGO73081.1"/>
    <property type="molecule type" value="Genomic_DNA"/>
</dbReference>
<comment type="caution">
    <text evidence="3">The sequence shown here is derived from an EMBL/GenBank/DDBJ whole genome shotgun (WGS) entry which is preliminary data.</text>
</comment>
<protein>
    <recommendedName>
        <fullName evidence="2">Bacteriophage T5 Orf172 DNA-binding domain-containing protein</fullName>
    </recommendedName>
</protein>
<name>A0A4Z1JHC1_9HELO</name>
<feature type="compositionally biased region" description="Low complexity" evidence="1">
    <location>
        <begin position="92"/>
        <end position="103"/>
    </location>
</feature>
<evidence type="ECO:0000256" key="1">
    <source>
        <dbReference type="SAM" id="MobiDB-lite"/>
    </source>
</evidence>
<dbReference type="InterPro" id="IPR018306">
    <property type="entry name" value="Phage_T5_Orf172_DNA-bd"/>
</dbReference>
<dbReference type="PANTHER" id="PTHR28094">
    <property type="entry name" value="MEIOTICALLY UP-REGULATED GENE 113 PROTEIN"/>
    <property type="match status" value="1"/>
</dbReference>
<dbReference type="PANTHER" id="PTHR28094:SF2">
    <property type="entry name" value="BACTERIOPHAGE T5 ORF172 DNA-BINDING DOMAIN-CONTAINING PROTEIN"/>
    <property type="match status" value="1"/>
</dbReference>
<sequence>MDMTVHQVSTHARGESLGHNVGLEVHCHVFAQIVLENNCLTVVRLDYIQYSPTMYHHTPESLLPRTDSKNPNSTCRGLSSNGKPCRRGLTKSPRNSPSPSPSRGALSPDAFCWQHKDQAGQTAPPTQPRPNPLRERSSVDTLVERLGLLEVDQKKTKGKQRQTSEDNRGRRPGTSNASRNEQQRLEAQRQQQEQEWQQAQAHQLQEHHEVPHSTNDGQGRRKRSTLELLCCGAEDEEIPPRPQQKPHEGRSSSHVPSSRISDHLDVPSHTTRPASRPSSRPHTSSSRPSTSKPPEMLQRPTMERDPSSRTGEFLAHIPSSASPQTTAALLAELAKPISDADLPGFIYMFWLTDEGLPTGPSDEAAGSLLTPTTRAGPGHRRTSDVLESFTSAPPNKKEKTMLLKIGRAENVFARMQQWKKQCGYNLSLIRYYPYHDSSKPPSRKVSENDGPQKVPNVHKVERLIHIELMARRVNCGKCKACGKEHREWFEIDANRDGVTMVDEVIKRWVDWAEKDEASRH</sequence>
<dbReference type="STRING" id="278938.A0A4Z1JHC1"/>
<evidence type="ECO:0000313" key="3">
    <source>
        <dbReference type="EMBL" id="TGO73081.1"/>
    </source>
</evidence>